<dbReference type="Proteomes" id="UP000178558">
    <property type="component" value="Unassembled WGS sequence"/>
</dbReference>
<accession>A0A1F7J5D6</accession>
<name>A0A1F7J5D6_9BACT</name>
<protein>
    <recommendedName>
        <fullName evidence="4">IPT/TIG domain-containing protein</fullName>
    </recommendedName>
</protein>
<organism evidence="2 3">
    <name type="scientific">Candidatus Roizmanbacteria bacterium RIFCSPLOWO2_01_FULL_40_42</name>
    <dbReference type="NCBI Taxonomy" id="1802066"/>
    <lineage>
        <taxon>Bacteria</taxon>
        <taxon>Candidatus Roizmaniibacteriota</taxon>
    </lineage>
</organism>
<proteinExistence type="predicted"/>
<dbReference type="EMBL" id="MGAQ01000010">
    <property type="protein sequence ID" value="OGK50807.1"/>
    <property type="molecule type" value="Genomic_DNA"/>
</dbReference>
<feature type="transmembrane region" description="Helical" evidence="1">
    <location>
        <begin position="113"/>
        <end position="133"/>
    </location>
</feature>
<dbReference type="AlphaFoldDB" id="A0A1F7J5D6"/>
<dbReference type="InterPro" id="IPR013783">
    <property type="entry name" value="Ig-like_fold"/>
</dbReference>
<sequence length="319" mass="36865">MTRKIDGLVIFIWVYLVIVLPSLFILYFIKISSPELNAFSNLLKTTPDFPAILISTIALSTIGVCLSLFRRKMSLIDILELLKQEKVYFVALSLFISIILWRFFSVFDTLDYFGLIIIFVFFFFFLPILNGYLNSVDFNKVKLFITPSVKKPALSLIENLLFGLALLLLLHTSVFALDAQIRAYNHRKIILSRYPTITNHEPKIVYYGTKVILTGRRFGWKGNIDANLRHSAGKINIDLWTDTEIIFTIPLHWKEGKIEIWIEKSVEAENSKIKKVKSNKVSLQLISRDNGWDEGDEAYFKQLKKLDKKTLRINGYAPE</sequence>
<feature type="transmembrane region" description="Helical" evidence="1">
    <location>
        <begin position="89"/>
        <end position="107"/>
    </location>
</feature>
<comment type="caution">
    <text evidence="2">The sequence shown here is derived from an EMBL/GenBank/DDBJ whole genome shotgun (WGS) entry which is preliminary data.</text>
</comment>
<keyword evidence="1" id="KW-0812">Transmembrane</keyword>
<dbReference type="InterPro" id="IPR014756">
    <property type="entry name" value="Ig_E-set"/>
</dbReference>
<gene>
    <name evidence="2" type="ORF">A3B50_00820</name>
</gene>
<keyword evidence="1" id="KW-1133">Transmembrane helix</keyword>
<feature type="transmembrane region" description="Helical" evidence="1">
    <location>
        <begin position="49"/>
        <end position="69"/>
    </location>
</feature>
<evidence type="ECO:0008006" key="4">
    <source>
        <dbReference type="Google" id="ProtNLM"/>
    </source>
</evidence>
<evidence type="ECO:0000313" key="2">
    <source>
        <dbReference type="EMBL" id="OGK50807.1"/>
    </source>
</evidence>
<reference evidence="2 3" key="1">
    <citation type="journal article" date="2016" name="Nat. Commun.">
        <title>Thousands of microbial genomes shed light on interconnected biogeochemical processes in an aquifer system.</title>
        <authorList>
            <person name="Anantharaman K."/>
            <person name="Brown C.T."/>
            <person name="Hug L.A."/>
            <person name="Sharon I."/>
            <person name="Castelle C.J."/>
            <person name="Probst A.J."/>
            <person name="Thomas B.C."/>
            <person name="Singh A."/>
            <person name="Wilkins M.J."/>
            <person name="Karaoz U."/>
            <person name="Brodie E.L."/>
            <person name="Williams K.H."/>
            <person name="Hubbard S.S."/>
            <person name="Banfield J.F."/>
        </authorList>
    </citation>
    <scope>NUCLEOTIDE SEQUENCE [LARGE SCALE GENOMIC DNA]</scope>
</reference>
<feature type="transmembrane region" description="Helical" evidence="1">
    <location>
        <begin position="7"/>
        <end position="29"/>
    </location>
</feature>
<dbReference type="Gene3D" id="2.60.40.10">
    <property type="entry name" value="Immunoglobulins"/>
    <property type="match status" value="1"/>
</dbReference>
<keyword evidence="1" id="KW-0472">Membrane</keyword>
<evidence type="ECO:0000256" key="1">
    <source>
        <dbReference type="SAM" id="Phobius"/>
    </source>
</evidence>
<dbReference type="SUPFAM" id="SSF81296">
    <property type="entry name" value="E set domains"/>
    <property type="match status" value="1"/>
</dbReference>
<feature type="transmembrane region" description="Helical" evidence="1">
    <location>
        <begin position="154"/>
        <end position="177"/>
    </location>
</feature>
<evidence type="ECO:0000313" key="3">
    <source>
        <dbReference type="Proteomes" id="UP000178558"/>
    </source>
</evidence>